<keyword evidence="3" id="KW-1185">Reference proteome</keyword>
<protein>
    <submittedName>
        <fullName evidence="2">Uncharacterized protein</fullName>
    </submittedName>
</protein>
<feature type="compositionally biased region" description="Low complexity" evidence="1">
    <location>
        <begin position="20"/>
        <end position="31"/>
    </location>
</feature>
<proteinExistence type="predicted"/>
<feature type="compositionally biased region" description="Polar residues" evidence="1">
    <location>
        <begin position="97"/>
        <end position="111"/>
    </location>
</feature>
<dbReference type="AlphaFoldDB" id="A0ABD2V132"/>
<gene>
    <name evidence="2" type="ORF">AABB24_006317</name>
</gene>
<evidence type="ECO:0000313" key="2">
    <source>
        <dbReference type="EMBL" id="KAL3374759.1"/>
    </source>
</evidence>
<dbReference type="Proteomes" id="UP001627284">
    <property type="component" value="Unassembled WGS sequence"/>
</dbReference>
<evidence type="ECO:0000256" key="1">
    <source>
        <dbReference type="SAM" id="MobiDB-lite"/>
    </source>
</evidence>
<organism evidence="2 3">
    <name type="scientific">Solanum stoloniferum</name>
    <dbReference type="NCBI Taxonomy" id="62892"/>
    <lineage>
        <taxon>Eukaryota</taxon>
        <taxon>Viridiplantae</taxon>
        <taxon>Streptophyta</taxon>
        <taxon>Embryophyta</taxon>
        <taxon>Tracheophyta</taxon>
        <taxon>Spermatophyta</taxon>
        <taxon>Magnoliopsida</taxon>
        <taxon>eudicotyledons</taxon>
        <taxon>Gunneridae</taxon>
        <taxon>Pentapetalae</taxon>
        <taxon>asterids</taxon>
        <taxon>lamiids</taxon>
        <taxon>Solanales</taxon>
        <taxon>Solanaceae</taxon>
        <taxon>Solanoideae</taxon>
        <taxon>Solaneae</taxon>
        <taxon>Solanum</taxon>
    </lineage>
</organism>
<reference evidence="2 3" key="1">
    <citation type="submission" date="2024-05" db="EMBL/GenBank/DDBJ databases">
        <title>De novo assembly of an allotetraploid wild potato.</title>
        <authorList>
            <person name="Hosaka A.J."/>
        </authorList>
    </citation>
    <scope>NUCLEOTIDE SEQUENCE [LARGE SCALE GENOMIC DNA]</scope>
    <source>
        <tissue evidence="2">Young leaves</tissue>
    </source>
</reference>
<feature type="region of interest" description="Disordered" evidence="1">
    <location>
        <begin position="14"/>
        <end position="37"/>
    </location>
</feature>
<sequence>PLLLFFFARNTVAKRPTPPRSSSSRRNPENPSKSENLVQLSYRTHNPSNLIHHVVIPFSPFLEIFKSLSLLALERRREIQILFKFFQRISPKKAPTSPINNPLHSSDGTSF</sequence>
<name>A0ABD2V132_9SOLN</name>
<comment type="caution">
    <text evidence="2">The sequence shown here is derived from an EMBL/GenBank/DDBJ whole genome shotgun (WGS) entry which is preliminary data.</text>
</comment>
<dbReference type="EMBL" id="JBJKTR010000003">
    <property type="protein sequence ID" value="KAL3374759.1"/>
    <property type="molecule type" value="Genomic_DNA"/>
</dbReference>
<evidence type="ECO:0000313" key="3">
    <source>
        <dbReference type="Proteomes" id="UP001627284"/>
    </source>
</evidence>
<feature type="non-terminal residue" evidence="2">
    <location>
        <position position="1"/>
    </location>
</feature>
<accession>A0ABD2V132</accession>
<feature type="region of interest" description="Disordered" evidence="1">
    <location>
        <begin position="92"/>
        <end position="111"/>
    </location>
</feature>